<feature type="region of interest" description="Disordered" evidence="2">
    <location>
        <begin position="195"/>
        <end position="217"/>
    </location>
</feature>
<dbReference type="AlphaFoldDB" id="A0A2J6Q091"/>
<dbReference type="Proteomes" id="UP000235672">
    <property type="component" value="Unassembled WGS sequence"/>
</dbReference>
<reference evidence="4 5" key="1">
    <citation type="submission" date="2016-05" db="EMBL/GenBank/DDBJ databases">
        <title>A degradative enzymes factory behind the ericoid mycorrhizal symbiosis.</title>
        <authorList>
            <consortium name="DOE Joint Genome Institute"/>
            <person name="Martino E."/>
            <person name="Morin E."/>
            <person name="Grelet G."/>
            <person name="Kuo A."/>
            <person name="Kohler A."/>
            <person name="Daghino S."/>
            <person name="Barry K."/>
            <person name="Choi C."/>
            <person name="Cichocki N."/>
            <person name="Clum A."/>
            <person name="Copeland A."/>
            <person name="Hainaut M."/>
            <person name="Haridas S."/>
            <person name="Labutti K."/>
            <person name="Lindquist E."/>
            <person name="Lipzen A."/>
            <person name="Khouja H.-R."/>
            <person name="Murat C."/>
            <person name="Ohm R."/>
            <person name="Olson A."/>
            <person name="Spatafora J."/>
            <person name="Veneault-Fourrey C."/>
            <person name="Henrissat B."/>
            <person name="Grigoriev I."/>
            <person name="Martin F."/>
            <person name="Perotto S."/>
        </authorList>
    </citation>
    <scope>NUCLEOTIDE SEQUENCE [LARGE SCALE GENOMIC DNA]</scope>
    <source>
        <strain evidence="4 5">UAMH 7357</strain>
    </source>
</reference>
<dbReference type="InterPro" id="IPR036612">
    <property type="entry name" value="KH_dom_type_1_sf"/>
</dbReference>
<evidence type="ECO:0000259" key="3">
    <source>
        <dbReference type="Pfam" id="PF00013"/>
    </source>
</evidence>
<dbReference type="CDD" id="cd22427">
    <property type="entry name" value="KH_I_FMR1_FXR_rpt3"/>
    <property type="match status" value="1"/>
</dbReference>
<dbReference type="InterPro" id="IPR004088">
    <property type="entry name" value="KH_dom_type_1"/>
</dbReference>
<keyword evidence="1" id="KW-0694">RNA-binding</keyword>
<sequence length="402" mass="44498">MAGTKKINKAKARTAVVATYEVLSGMDGNPNTPKEFDESHHDDDELFFKADDDATQVEKNKVAILNFIHQALHHGTERKVPVLKENDNPDIEVYHRVEYRGIELDVCVYWPPREDSEFKSCIALVKFASDDLSDEHGENGVISTDASWNADAKADKFTAKNDKLKKNYWAPRWKYVVNALRKTAYERYEKNGTYIPEPEPEVVEGGNKDGDNDSQEEREELMEVFQGATGKIIGTRGAKIQEIKKTSGVTDIKMPAKNEDGPRPKARELVNITIIGKGRAIATARTLIQAVVDEWVCLLLPHTSHELHSNLDRPTLPVLLGMVAALSKPMAATTMVLATAALVEVVTTALVRTTLAAMEAELGTPMELALVTTVVVLRHRGTRVQRPEAAGKVQTLPESLPL</sequence>
<dbReference type="OrthoDB" id="752362at2759"/>
<organism evidence="4 5">
    <name type="scientific">Hyaloscypha hepaticicola</name>
    <dbReference type="NCBI Taxonomy" id="2082293"/>
    <lineage>
        <taxon>Eukaryota</taxon>
        <taxon>Fungi</taxon>
        <taxon>Dikarya</taxon>
        <taxon>Ascomycota</taxon>
        <taxon>Pezizomycotina</taxon>
        <taxon>Leotiomycetes</taxon>
        <taxon>Helotiales</taxon>
        <taxon>Hyaloscyphaceae</taxon>
        <taxon>Hyaloscypha</taxon>
    </lineage>
</organism>
<protein>
    <recommendedName>
        <fullName evidence="3">K Homology domain-containing protein</fullName>
    </recommendedName>
</protein>
<evidence type="ECO:0000313" key="5">
    <source>
        <dbReference type="Proteomes" id="UP000235672"/>
    </source>
</evidence>
<name>A0A2J6Q091_9HELO</name>
<evidence type="ECO:0000313" key="4">
    <source>
        <dbReference type="EMBL" id="PMD19701.1"/>
    </source>
</evidence>
<dbReference type="PROSITE" id="PS50084">
    <property type="entry name" value="KH_TYPE_1"/>
    <property type="match status" value="1"/>
</dbReference>
<dbReference type="Pfam" id="PF00013">
    <property type="entry name" value="KH_1"/>
    <property type="match status" value="1"/>
</dbReference>
<dbReference type="EMBL" id="KZ613488">
    <property type="protein sequence ID" value="PMD19701.1"/>
    <property type="molecule type" value="Genomic_DNA"/>
</dbReference>
<dbReference type="SUPFAM" id="SSF54791">
    <property type="entry name" value="Eukaryotic type KH-domain (KH-domain type I)"/>
    <property type="match status" value="1"/>
</dbReference>
<accession>A0A2J6Q091</accession>
<keyword evidence="5" id="KW-1185">Reference proteome</keyword>
<dbReference type="Gene3D" id="3.30.1370.10">
    <property type="entry name" value="K Homology domain, type 1"/>
    <property type="match status" value="1"/>
</dbReference>
<dbReference type="GO" id="GO:0003723">
    <property type="term" value="F:RNA binding"/>
    <property type="evidence" value="ECO:0007669"/>
    <property type="project" value="UniProtKB-UniRule"/>
</dbReference>
<gene>
    <name evidence="4" type="ORF">NA56DRAFT_690309</name>
</gene>
<evidence type="ECO:0000256" key="1">
    <source>
        <dbReference type="PROSITE-ProRule" id="PRU00117"/>
    </source>
</evidence>
<proteinExistence type="predicted"/>
<feature type="domain" description="K Homology" evidence="3">
    <location>
        <begin position="222"/>
        <end position="289"/>
    </location>
</feature>
<evidence type="ECO:0000256" key="2">
    <source>
        <dbReference type="SAM" id="MobiDB-lite"/>
    </source>
</evidence>